<feature type="transmembrane region" description="Helical" evidence="1">
    <location>
        <begin position="16"/>
        <end position="37"/>
    </location>
</feature>
<keyword evidence="1" id="KW-0812">Transmembrane</keyword>
<keyword evidence="1" id="KW-0472">Membrane</keyword>
<feature type="transmembrane region" description="Helical" evidence="1">
    <location>
        <begin position="202"/>
        <end position="223"/>
    </location>
</feature>
<evidence type="ECO:0000259" key="2">
    <source>
        <dbReference type="Pfam" id="PF03413"/>
    </source>
</evidence>
<evidence type="ECO:0000256" key="1">
    <source>
        <dbReference type="SAM" id="Phobius"/>
    </source>
</evidence>
<keyword evidence="1" id="KW-1133">Transmembrane helix</keyword>
<reference evidence="3 4" key="1">
    <citation type="submission" date="2015-04" db="EMBL/GenBank/DDBJ databases">
        <title>The draft genome sequence of Erythrobacter luteus KA37.</title>
        <authorList>
            <person name="Zhuang L."/>
            <person name="Liu Y."/>
            <person name="Shao Z."/>
        </authorList>
    </citation>
    <scope>NUCLEOTIDE SEQUENCE [LARGE SCALE GENOMIC DNA]</scope>
    <source>
        <strain evidence="3 4">KA37</strain>
    </source>
</reference>
<dbReference type="RefSeq" id="WP_047003259.1">
    <property type="nucleotide sequence ID" value="NZ_LBHB01000001.1"/>
</dbReference>
<dbReference type="InterPro" id="IPR005625">
    <property type="entry name" value="PepSY-ass_TM"/>
</dbReference>
<dbReference type="STRING" id="1581420.AAW00_05700"/>
<gene>
    <name evidence="3" type="ORF">AAW00_05700</name>
</gene>
<organism evidence="3 4">
    <name type="scientific">Aurantiacibacter luteus</name>
    <dbReference type="NCBI Taxonomy" id="1581420"/>
    <lineage>
        <taxon>Bacteria</taxon>
        <taxon>Pseudomonadati</taxon>
        <taxon>Pseudomonadota</taxon>
        <taxon>Alphaproteobacteria</taxon>
        <taxon>Sphingomonadales</taxon>
        <taxon>Erythrobacteraceae</taxon>
        <taxon>Aurantiacibacter</taxon>
    </lineage>
</organism>
<dbReference type="PANTHER" id="PTHR34219:SF3">
    <property type="entry name" value="BLL7967 PROTEIN"/>
    <property type="match status" value="1"/>
</dbReference>
<dbReference type="InterPro" id="IPR025711">
    <property type="entry name" value="PepSY"/>
</dbReference>
<dbReference type="Pfam" id="PF03413">
    <property type="entry name" value="PepSY"/>
    <property type="match status" value="1"/>
</dbReference>
<accession>A0A0G9MYS2</accession>
<dbReference type="PATRIC" id="fig|1581420.6.peg.1149"/>
<dbReference type="PANTHER" id="PTHR34219">
    <property type="entry name" value="IRON-REGULATED INNER MEMBRANE PROTEIN-RELATED"/>
    <property type="match status" value="1"/>
</dbReference>
<evidence type="ECO:0000313" key="4">
    <source>
        <dbReference type="Proteomes" id="UP000053464"/>
    </source>
</evidence>
<protein>
    <recommendedName>
        <fullName evidence="2">PepSY domain-containing protein</fullName>
    </recommendedName>
</protein>
<dbReference type="OrthoDB" id="9806195at2"/>
<comment type="caution">
    <text evidence="3">The sequence shown here is derived from an EMBL/GenBank/DDBJ whole genome shotgun (WGS) entry which is preliminary data.</text>
</comment>
<dbReference type="AlphaFoldDB" id="A0A0G9MYS2"/>
<evidence type="ECO:0000313" key="3">
    <source>
        <dbReference type="EMBL" id="KLE35855.1"/>
    </source>
</evidence>
<dbReference type="Proteomes" id="UP000053464">
    <property type="component" value="Unassembled WGS sequence"/>
</dbReference>
<keyword evidence="4" id="KW-1185">Reference proteome</keyword>
<feature type="domain" description="PepSY" evidence="2">
    <location>
        <begin position="105"/>
        <end position="168"/>
    </location>
</feature>
<name>A0A0G9MYS2_9SPHN</name>
<dbReference type="EMBL" id="LBHB01000001">
    <property type="protein sequence ID" value="KLE35855.1"/>
    <property type="molecule type" value="Genomic_DNA"/>
</dbReference>
<proteinExistence type="predicted"/>
<dbReference type="Pfam" id="PF03929">
    <property type="entry name" value="PepSY_TM"/>
    <property type="match status" value="1"/>
</dbReference>
<sequence>MGHQQTMRRFARWHIWLGWLVGVPILMWTVSGLIMVIQPIETVRGSDLRVELPPVEAQGLVLPRLSGPVRSVTLQNFVDGAGWIVVEGDGGRFRYSARDGSLYNPVSEDDAREIARASFAGEAALESVTYFPADAVPLDFRAPVNVWQAHFADDTNLYINAQTGEVQALRTRWWRTYDFFWGLHIMDLETRDLEGQAPFNHWVLVLFAALGVVGSLIGCVLMFRRRKAR</sequence>